<sequence length="90" mass="10066">MLDVRSISMQFGPKSLFQNVDLILLPTQRYGVVGANGTGKSTFLKILAGEEQASNGTVEKAKNLKVGILKQDHFRYEEVQWTPLSRQRSV</sequence>
<evidence type="ECO:0000313" key="3">
    <source>
        <dbReference type="Proteomes" id="UP000502894"/>
    </source>
</evidence>
<dbReference type="InterPro" id="IPR027417">
    <property type="entry name" value="P-loop_NTPase"/>
</dbReference>
<dbReference type="KEGG" id="lant:TUM19329_20720"/>
<gene>
    <name evidence="2" type="ORF">TUM19329_20720</name>
</gene>
<dbReference type="InterPro" id="IPR003439">
    <property type="entry name" value="ABC_transporter-like_ATP-bd"/>
</dbReference>
<dbReference type="AlphaFoldDB" id="A0A6F8T5H8"/>
<dbReference type="GO" id="GO:0016887">
    <property type="term" value="F:ATP hydrolysis activity"/>
    <property type="evidence" value="ECO:0007669"/>
    <property type="project" value="InterPro"/>
</dbReference>
<protein>
    <recommendedName>
        <fullName evidence="1">ABC transporter domain-containing protein</fullName>
    </recommendedName>
</protein>
<evidence type="ECO:0000259" key="1">
    <source>
        <dbReference type="Pfam" id="PF00005"/>
    </source>
</evidence>
<organism evidence="2 3">
    <name type="scientific">Legionella antarctica</name>
    <dbReference type="NCBI Taxonomy" id="2708020"/>
    <lineage>
        <taxon>Bacteria</taxon>
        <taxon>Pseudomonadati</taxon>
        <taxon>Pseudomonadota</taxon>
        <taxon>Gammaproteobacteria</taxon>
        <taxon>Legionellales</taxon>
        <taxon>Legionellaceae</taxon>
        <taxon>Legionella</taxon>
    </lineage>
</organism>
<dbReference type="RefSeq" id="WP_226905449.1">
    <property type="nucleotide sequence ID" value="NZ_AP022839.1"/>
</dbReference>
<name>A0A6F8T5H8_9GAMM</name>
<accession>A0A6F8T5H8</accession>
<dbReference type="Pfam" id="PF00005">
    <property type="entry name" value="ABC_tran"/>
    <property type="match status" value="1"/>
</dbReference>
<proteinExistence type="predicted"/>
<dbReference type="SUPFAM" id="SSF52540">
    <property type="entry name" value="P-loop containing nucleoside triphosphate hydrolases"/>
    <property type="match status" value="1"/>
</dbReference>
<dbReference type="GO" id="GO:0005524">
    <property type="term" value="F:ATP binding"/>
    <property type="evidence" value="ECO:0007669"/>
    <property type="project" value="InterPro"/>
</dbReference>
<dbReference type="InterPro" id="IPR051309">
    <property type="entry name" value="ABCF_ATPase"/>
</dbReference>
<dbReference type="EMBL" id="AP022839">
    <property type="protein sequence ID" value="BCA95711.1"/>
    <property type="molecule type" value="Genomic_DNA"/>
</dbReference>
<feature type="domain" description="ABC transporter" evidence="1">
    <location>
        <begin position="18"/>
        <end position="72"/>
    </location>
</feature>
<keyword evidence="3" id="KW-1185">Reference proteome</keyword>
<evidence type="ECO:0000313" key="2">
    <source>
        <dbReference type="EMBL" id="BCA95711.1"/>
    </source>
</evidence>
<reference evidence="2" key="1">
    <citation type="journal article" date="2020" name="Microbiol. Resour. Announc.">
        <title>Complete Genome Sequence of Novel Psychrotolerant Legionella Strain TUM19329, Isolated from Antarctic Lake Sediment.</title>
        <authorList>
            <person name="Shimada S."/>
            <person name="Nakai R."/>
            <person name="Aoki K."/>
            <person name="Shimoeda N."/>
            <person name="Ohno G."/>
            <person name="Miyazaki Y."/>
            <person name="Kudoh S."/>
            <person name="Imura S."/>
            <person name="Watanabe K."/>
            <person name="Ishii Y."/>
            <person name="Tateda K."/>
        </authorList>
    </citation>
    <scope>NUCLEOTIDE SEQUENCE [LARGE SCALE GENOMIC DNA]</scope>
    <source>
        <strain evidence="2">TUM19329</strain>
    </source>
</reference>
<dbReference type="Gene3D" id="3.40.50.300">
    <property type="entry name" value="P-loop containing nucleotide triphosphate hydrolases"/>
    <property type="match status" value="1"/>
</dbReference>
<dbReference type="PANTHER" id="PTHR42855:SF2">
    <property type="entry name" value="DRUG RESISTANCE ABC TRANSPORTER,ATP-BINDING PROTEIN"/>
    <property type="match status" value="1"/>
</dbReference>
<dbReference type="PANTHER" id="PTHR42855">
    <property type="entry name" value="ABC TRANSPORTER ATP-BINDING SUBUNIT"/>
    <property type="match status" value="1"/>
</dbReference>
<dbReference type="Proteomes" id="UP000502894">
    <property type="component" value="Chromosome"/>
</dbReference>